<dbReference type="SUPFAM" id="SSF48403">
    <property type="entry name" value="Ankyrin repeat"/>
    <property type="match status" value="1"/>
</dbReference>
<evidence type="ECO:0000256" key="3">
    <source>
        <dbReference type="PROSITE-ProRule" id="PRU00023"/>
    </source>
</evidence>
<reference evidence="5 7" key="3">
    <citation type="submission" date="2016-10" db="EMBL/GenBank/DDBJ databases">
        <authorList>
            <person name="Varghese N."/>
            <person name="Submissions S."/>
        </authorList>
    </citation>
    <scope>NUCLEOTIDE SEQUENCE [LARGE SCALE GENOMIC DNA]</scope>
    <source>
        <strain evidence="5 7">ATCC 33218</strain>
    </source>
</reference>
<dbReference type="Proteomes" id="UP000182998">
    <property type="component" value="Unassembled WGS sequence"/>
</dbReference>
<dbReference type="PATRIC" id="fig|451.8.peg.707"/>
<reference evidence="4" key="1">
    <citation type="submission" date="2014-09" db="EMBL/GenBank/DDBJ databases">
        <authorList>
            <person name="GOMEZ-VALERO Laura"/>
        </authorList>
    </citation>
    <scope>NUCLEOTIDE SEQUENCE</scope>
    <source>
        <strain evidence="4">ATCC33218</strain>
    </source>
</reference>
<evidence type="ECO:0000256" key="2">
    <source>
        <dbReference type="ARBA" id="ARBA00023043"/>
    </source>
</evidence>
<reference evidence="6" key="2">
    <citation type="submission" date="2014-09" db="EMBL/GenBank/DDBJ databases">
        <authorList>
            <person name="Gomez-Valero L."/>
        </authorList>
    </citation>
    <scope>NUCLEOTIDE SEQUENCE [LARGE SCALE GENOMIC DNA]</scope>
    <source>
        <strain evidence="6">ATCC33218</strain>
    </source>
</reference>
<dbReference type="PANTHER" id="PTHR24123:SF33">
    <property type="entry name" value="PROTEIN HOS4"/>
    <property type="match status" value="1"/>
</dbReference>
<proteinExistence type="predicted"/>
<dbReference type="EMBL" id="LN614830">
    <property type="protein sequence ID" value="CEG62027.1"/>
    <property type="molecule type" value="Genomic_DNA"/>
</dbReference>
<feature type="repeat" description="ANK" evidence="3">
    <location>
        <begin position="362"/>
        <end position="394"/>
    </location>
</feature>
<dbReference type="InterPro" id="IPR051165">
    <property type="entry name" value="Multifunctional_ANK_Repeat"/>
</dbReference>
<dbReference type="RefSeq" id="WP_045100162.1">
    <property type="nucleotide sequence ID" value="NZ_CP020614.1"/>
</dbReference>
<evidence type="ECO:0000313" key="4">
    <source>
        <dbReference type="EMBL" id="CEG62027.1"/>
    </source>
</evidence>
<dbReference type="STRING" id="451.B6N58_02345"/>
<evidence type="ECO:0000313" key="5">
    <source>
        <dbReference type="EMBL" id="SCY77447.1"/>
    </source>
</evidence>
<feature type="repeat" description="ANK" evidence="3">
    <location>
        <begin position="302"/>
        <end position="327"/>
    </location>
</feature>
<dbReference type="Gene3D" id="1.25.40.20">
    <property type="entry name" value="Ankyrin repeat-containing domain"/>
    <property type="match status" value="1"/>
</dbReference>
<dbReference type="InterPro" id="IPR002110">
    <property type="entry name" value="Ankyrin_rpt"/>
</dbReference>
<dbReference type="Pfam" id="PF12796">
    <property type="entry name" value="Ank_2"/>
    <property type="match status" value="1"/>
</dbReference>
<protein>
    <submittedName>
        <fullName evidence="5">Ankyrin repeat-containing protein</fullName>
    </submittedName>
</protein>
<organism evidence="4 6">
    <name type="scientific">Legionella micdadei</name>
    <name type="common">Tatlockia micdadei</name>
    <dbReference type="NCBI Taxonomy" id="451"/>
    <lineage>
        <taxon>Bacteria</taxon>
        <taxon>Pseudomonadati</taxon>
        <taxon>Pseudomonadota</taxon>
        <taxon>Gammaproteobacteria</taxon>
        <taxon>Legionellales</taxon>
        <taxon>Legionellaceae</taxon>
        <taxon>Legionella</taxon>
    </lineage>
</organism>
<dbReference type="PROSITE" id="PS50088">
    <property type="entry name" value="ANK_REPEAT"/>
    <property type="match status" value="2"/>
</dbReference>
<dbReference type="OrthoDB" id="5650534at2"/>
<dbReference type="HOGENOM" id="CLU_640805_0_0_6"/>
<dbReference type="AlphaFoldDB" id="A0A098GJ41"/>
<dbReference type="EMBL" id="FMVN01000018">
    <property type="protein sequence ID" value="SCY77447.1"/>
    <property type="molecule type" value="Genomic_DNA"/>
</dbReference>
<accession>A0A098GJ41</accession>
<gene>
    <name evidence="4" type="ORF">LMI_2776</name>
    <name evidence="5" type="ORF">SAMN02982997_02867</name>
</gene>
<dbReference type="SMART" id="SM00248">
    <property type="entry name" value="ANK"/>
    <property type="match status" value="4"/>
</dbReference>
<dbReference type="Proteomes" id="UP000032414">
    <property type="component" value="Chromosome I"/>
</dbReference>
<sequence>MRFSLYKLITLSSKLEINFGNGPCIGFDALLAMAFMSNKQDIFYKILNTIGKYKSMGYLARDIDSAILKIALRKGNKKDLLLYSIKEFLTSIAKVCELQYSGFKPAFDYSRYIEHKLLFSDHAQQIGGLHSFEKVVILDEEEITELFEALEPLISAIQPLCLCIESHDHDIFISYDIETRLWQVTDINDLDGETDDYYLSYGNASIAGAVLDCFADQDTCLMKIKFITPASIESKNIKQLKDCLGKFARIDEQRVKMTNCDGVGLLYLEAQRGNLSKVNQLLALGADPNQSSCSKRFGAAFIACENGHLEVLKALLEKGANLNATTKDGNTLLLTACMSHQWHVAEYLLAHTDIDVNLCNNEGITALHLAVCNQQKRLCAQLIEKKANIHAVAPEIGTPLEIAGFLKNQAIESCFVPTPTSTIVTVLR</sequence>
<keyword evidence="2 3" id="KW-0040">ANK repeat</keyword>
<evidence type="ECO:0000313" key="7">
    <source>
        <dbReference type="Proteomes" id="UP000182998"/>
    </source>
</evidence>
<evidence type="ECO:0000256" key="1">
    <source>
        <dbReference type="ARBA" id="ARBA00022737"/>
    </source>
</evidence>
<name>A0A098GJ41_LEGMI</name>
<keyword evidence="1" id="KW-0677">Repeat</keyword>
<dbReference type="PANTHER" id="PTHR24123">
    <property type="entry name" value="ANKYRIN REPEAT-CONTAINING"/>
    <property type="match status" value="1"/>
</dbReference>
<dbReference type="InterPro" id="IPR036770">
    <property type="entry name" value="Ankyrin_rpt-contain_sf"/>
</dbReference>
<evidence type="ECO:0000313" key="6">
    <source>
        <dbReference type="Proteomes" id="UP000032414"/>
    </source>
</evidence>
<keyword evidence="7" id="KW-1185">Reference proteome</keyword>
<dbReference type="KEGG" id="tmc:LMI_2776"/>